<evidence type="ECO:0000256" key="1">
    <source>
        <dbReference type="SAM" id="MobiDB-lite"/>
    </source>
</evidence>
<feature type="region of interest" description="Disordered" evidence="1">
    <location>
        <begin position="1"/>
        <end position="20"/>
    </location>
</feature>
<dbReference type="Proteomes" id="UP000716291">
    <property type="component" value="Unassembled WGS sequence"/>
</dbReference>
<dbReference type="AlphaFoldDB" id="A0A9P6XFT5"/>
<accession>A0A9P6XFT5</accession>
<dbReference type="EMBL" id="JAANQT010000262">
    <property type="protein sequence ID" value="KAG1312639.1"/>
    <property type="molecule type" value="Genomic_DNA"/>
</dbReference>
<feature type="region of interest" description="Disordered" evidence="1">
    <location>
        <begin position="344"/>
        <end position="365"/>
    </location>
</feature>
<keyword evidence="3" id="KW-1185">Reference proteome</keyword>
<feature type="compositionally biased region" description="Polar residues" evidence="1">
    <location>
        <begin position="348"/>
        <end position="364"/>
    </location>
</feature>
<comment type="caution">
    <text evidence="2">The sequence shown here is derived from an EMBL/GenBank/DDBJ whole genome shotgun (WGS) entry which is preliminary data.</text>
</comment>
<feature type="region of interest" description="Disordered" evidence="1">
    <location>
        <begin position="95"/>
        <end position="114"/>
    </location>
</feature>
<sequence>MSDELHYKKNTLKKNNSVKSEMSRKFRWSSCISFVSNKLKRPSKLNTSKSFENIRASPFNIGSQGQKIPSAVAATESKSVRTMTVDPAMLSNWKQPISALSPPPRHPKMKRTSTQIPTCNNEQKKDRIPLIDPTLTPRVKPKSSTQPSLLRLSLDAECLQSPAQSLKEDEDSESVSTTSIISSHYYSTPIRSGTLGSTKRVSDASIPPPPLPQSSKFAHSFFDSWLTMDKNEELDSFVSAQSHIEEEVIEEEDKKSLTLKERRRRKSPLTLPDNLTLALQETKEDKDHAWRHEILEQSILFSLQQDKSRQEAMMTLEGKKSKTISIQPIVNTQELDKHFKLKDKNTNSRRSLTINDQQQHPQDSSRLEIISEDSIPKIASRIPETPPHHQQFAPSLISVPSTPNSMDSSVIEHDDYIAQQHALAVFLSSD</sequence>
<dbReference type="OrthoDB" id="2277003at2759"/>
<proteinExistence type="predicted"/>
<feature type="region of interest" description="Disordered" evidence="1">
    <location>
        <begin position="192"/>
        <end position="213"/>
    </location>
</feature>
<reference evidence="2" key="1">
    <citation type="journal article" date="2020" name="Microb. Genom.">
        <title>Genetic diversity of clinical and environmental Mucorales isolates obtained from an investigation of mucormycosis cases among solid organ transplant recipients.</title>
        <authorList>
            <person name="Nguyen M.H."/>
            <person name="Kaul D."/>
            <person name="Muto C."/>
            <person name="Cheng S.J."/>
            <person name="Richter R.A."/>
            <person name="Bruno V.M."/>
            <person name="Liu G."/>
            <person name="Beyhan S."/>
            <person name="Sundermann A.J."/>
            <person name="Mounaud S."/>
            <person name="Pasculle A.W."/>
            <person name="Nierman W.C."/>
            <person name="Driscoll E."/>
            <person name="Cumbie R."/>
            <person name="Clancy C.J."/>
            <person name="Dupont C.L."/>
        </authorList>
    </citation>
    <scope>NUCLEOTIDE SEQUENCE</scope>
    <source>
        <strain evidence="2">GL11</strain>
    </source>
</reference>
<name>A0A9P6XFT5_RHIOR</name>
<evidence type="ECO:0000313" key="2">
    <source>
        <dbReference type="EMBL" id="KAG1312639.1"/>
    </source>
</evidence>
<gene>
    <name evidence="2" type="ORF">G6F64_002882</name>
</gene>
<protein>
    <submittedName>
        <fullName evidence="2">Uncharacterized protein</fullName>
    </submittedName>
</protein>
<evidence type="ECO:0000313" key="3">
    <source>
        <dbReference type="Proteomes" id="UP000716291"/>
    </source>
</evidence>
<organism evidence="2 3">
    <name type="scientific">Rhizopus oryzae</name>
    <name type="common">Mucormycosis agent</name>
    <name type="synonym">Rhizopus arrhizus var. delemar</name>
    <dbReference type="NCBI Taxonomy" id="64495"/>
    <lineage>
        <taxon>Eukaryota</taxon>
        <taxon>Fungi</taxon>
        <taxon>Fungi incertae sedis</taxon>
        <taxon>Mucoromycota</taxon>
        <taxon>Mucoromycotina</taxon>
        <taxon>Mucoromycetes</taxon>
        <taxon>Mucorales</taxon>
        <taxon>Mucorineae</taxon>
        <taxon>Rhizopodaceae</taxon>
        <taxon>Rhizopus</taxon>
    </lineage>
</organism>